<dbReference type="Pfam" id="PF00195">
    <property type="entry name" value="Chal_sti_synt_N"/>
    <property type="match status" value="1"/>
</dbReference>
<reference evidence="8" key="1">
    <citation type="journal article" date="2023" name="Plant J.">
        <title>The genome of the king protea, Protea cynaroides.</title>
        <authorList>
            <person name="Chang J."/>
            <person name="Duong T.A."/>
            <person name="Schoeman C."/>
            <person name="Ma X."/>
            <person name="Roodt D."/>
            <person name="Barker N."/>
            <person name="Li Z."/>
            <person name="Van de Peer Y."/>
            <person name="Mizrachi E."/>
        </authorList>
    </citation>
    <scope>NUCLEOTIDE SEQUENCE</scope>
    <source>
        <tissue evidence="8">Young leaves</tissue>
    </source>
</reference>
<dbReference type="InterPro" id="IPR001099">
    <property type="entry name" value="Chalcone/stilbene_synt_N"/>
</dbReference>
<dbReference type="Gene3D" id="3.40.47.10">
    <property type="match status" value="2"/>
</dbReference>
<dbReference type="InterPro" id="IPR011141">
    <property type="entry name" value="Polyketide_synthase_type-III"/>
</dbReference>
<dbReference type="SUPFAM" id="SSF53901">
    <property type="entry name" value="Thiolase-like"/>
    <property type="match status" value="2"/>
</dbReference>
<feature type="domain" description="Chalcone/stilbene synthase N-terminal" evidence="6">
    <location>
        <begin position="6"/>
        <end position="229"/>
    </location>
</feature>
<proteinExistence type="inferred from homology"/>
<dbReference type="Proteomes" id="UP001141806">
    <property type="component" value="Unassembled WGS sequence"/>
</dbReference>
<evidence type="ECO:0000313" key="9">
    <source>
        <dbReference type="Proteomes" id="UP001141806"/>
    </source>
</evidence>
<dbReference type="CDD" id="cd00831">
    <property type="entry name" value="CHS_like"/>
    <property type="match status" value="1"/>
</dbReference>
<keyword evidence="3 5" id="KW-0012">Acyltransferase</keyword>
<evidence type="ECO:0000256" key="2">
    <source>
        <dbReference type="ARBA" id="ARBA00022679"/>
    </source>
</evidence>
<dbReference type="FunFam" id="3.40.47.10:FF:000025">
    <property type="entry name" value="Chalcone synthase 2"/>
    <property type="match status" value="1"/>
</dbReference>
<dbReference type="PANTHER" id="PTHR11877:SF14">
    <property type="entry name" value="CHALCONE SYNTHASE"/>
    <property type="match status" value="1"/>
</dbReference>
<dbReference type="InterPro" id="IPR012328">
    <property type="entry name" value="Chalcone/stilbene_synt_C"/>
</dbReference>
<keyword evidence="9" id="KW-1185">Reference proteome</keyword>
<dbReference type="EMBL" id="JAMYWD010000004">
    <property type="protein sequence ID" value="KAJ4972758.1"/>
    <property type="molecule type" value="Genomic_DNA"/>
</dbReference>
<dbReference type="InterPro" id="IPR018088">
    <property type="entry name" value="Chalcone/stilbene_synthase_AS"/>
</dbReference>
<keyword evidence="2 5" id="KW-0808">Transferase</keyword>
<dbReference type="PROSITE" id="PS00441">
    <property type="entry name" value="CHALCONE_SYNTH"/>
    <property type="match status" value="1"/>
</dbReference>
<protein>
    <recommendedName>
        <fullName evidence="10">Chalcone synthase</fullName>
    </recommendedName>
</protein>
<dbReference type="InterPro" id="IPR016039">
    <property type="entry name" value="Thiolase-like"/>
</dbReference>
<evidence type="ECO:0000256" key="5">
    <source>
        <dbReference type="RuleBase" id="RU003633"/>
    </source>
</evidence>
<feature type="domain" description="Chalcone/stilbene synthase C-terminal" evidence="7">
    <location>
        <begin position="239"/>
        <end position="389"/>
    </location>
</feature>
<dbReference type="AlphaFoldDB" id="A0A9Q0KLF1"/>
<dbReference type="GO" id="GO:0030639">
    <property type="term" value="P:polyketide biosynthetic process"/>
    <property type="evidence" value="ECO:0007669"/>
    <property type="project" value="TreeGrafter"/>
</dbReference>
<comment type="similarity">
    <text evidence="1 5">Belongs to the thiolase-like superfamily. Chalcone/stilbene synthases family.</text>
</comment>
<dbReference type="PIRSF" id="PIRSF000451">
    <property type="entry name" value="PKS_III"/>
    <property type="match status" value="1"/>
</dbReference>
<name>A0A9Q0KLF1_9MAGN</name>
<evidence type="ECO:0000259" key="6">
    <source>
        <dbReference type="Pfam" id="PF00195"/>
    </source>
</evidence>
<evidence type="ECO:0008006" key="10">
    <source>
        <dbReference type="Google" id="ProtNLM"/>
    </source>
</evidence>
<dbReference type="GO" id="GO:0016747">
    <property type="term" value="F:acyltransferase activity, transferring groups other than amino-acyl groups"/>
    <property type="evidence" value="ECO:0007669"/>
    <property type="project" value="InterPro"/>
</dbReference>
<feature type="active site" description="Acyl-thioester intermediate" evidence="4">
    <location>
        <position position="164"/>
    </location>
</feature>
<gene>
    <name evidence="8" type="ORF">NE237_005932</name>
</gene>
<evidence type="ECO:0000313" key="8">
    <source>
        <dbReference type="EMBL" id="KAJ4972758.1"/>
    </source>
</evidence>
<evidence type="ECO:0000256" key="3">
    <source>
        <dbReference type="ARBA" id="ARBA00023315"/>
    </source>
</evidence>
<dbReference type="PANTHER" id="PTHR11877">
    <property type="entry name" value="HYDROXYMETHYLGLUTARYL-COA SYNTHASE"/>
    <property type="match status" value="1"/>
</dbReference>
<dbReference type="OrthoDB" id="1529441at2759"/>
<evidence type="ECO:0000259" key="7">
    <source>
        <dbReference type="Pfam" id="PF02797"/>
    </source>
</evidence>
<dbReference type="Pfam" id="PF02797">
    <property type="entry name" value="Chal_sti_synt_C"/>
    <property type="match status" value="1"/>
</dbReference>
<organism evidence="8 9">
    <name type="scientific">Protea cynaroides</name>
    <dbReference type="NCBI Taxonomy" id="273540"/>
    <lineage>
        <taxon>Eukaryota</taxon>
        <taxon>Viridiplantae</taxon>
        <taxon>Streptophyta</taxon>
        <taxon>Embryophyta</taxon>
        <taxon>Tracheophyta</taxon>
        <taxon>Spermatophyta</taxon>
        <taxon>Magnoliopsida</taxon>
        <taxon>Proteales</taxon>
        <taxon>Proteaceae</taxon>
        <taxon>Protea</taxon>
    </lineage>
</organism>
<evidence type="ECO:0000256" key="4">
    <source>
        <dbReference type="PIRSR" id="PIRSR000451-1"/>
    </source>
</evidence>
<comment type="caution">
    <text evidence="8">The sequence shown here is derived from an EMBL/GenBank/DDBJ whole genome shotgun (WGS) entry which is preliminary data.</text>
</comment>
<sequence>MGSIGEVYEAQRSQGPATVLAIGTANPSNFTYQTDFPDFYFKSTKSEHKTELKEKFTRICDKSTIVKRHTFMTEELINENPDFFDPMAPSLDARQDIMVVEVPKLAKEAASKAIEEWGQPKSKITHLVFTTISGVDAPGYDFQLIKLLGLSPNVQRVMMYHLGCYGGGSVLRVAKDLAENNKGARVLVVCSEINSASGFKGPSETDFHTLLGLAIFADGAAALVVGADPDLSVERPLFQLFSASSAILPDSDDMVAGHLRQAGLSISLSKDVAKTICGNIENCLLEAFKEIGISDWNSIFWIAHPGGPAILNQIETTLGMKEEKLKASRKVLSEFGNMSSPTVLFVLDEMRRKSMEEGKITTGEGFEWGVLLGFGPGLTIETMVLRSIPTTSAH</sequence>
<accession>A0A9Q0KLF1</accession>
<dbReference type="FunFam" id="3.40.47.10:FF:000014">
    <property type="entry name" value="Chalcone synthase 1"/>
    <property type="match status" value="1"/>
</dbReference>
<evidence type="ECO:0000256" key="1">
    <source>
        <dbReference type="ARBA" id="ARBA00005531"/>
    </source>
</evidence>